<gene>
    <name evidence="2" type="ORF">BN1723_019083</name>
</gene>
<dbReference type="EMBL" id="CVQI01033015">
    <property type="protein sequence ID" value="CRK42959.1"/>
    <property type="molecule type" value="Genomic_DNA"/>
</dbReference>
<evidence type="ECO:0000313" key="3">
    <source>
        <dbReference type="Proteomes" id="UP000045706"/>
    </source>
</evidence>
<evidence type="ECO:0000313" key="2">
    <source>
        <dbReference type="EMBL" id="CRK42959.1"/>
    </source>
</evidence>
<proteinExistence type="predicted"/>
<sequence length="20" mass="2481">PRHHRHPRQDRPRPARSPRA</sequence>
<protein>
    <submittedName>
        <fullName evidence="2">Uncharacterized protein</fullName>
    </submittedName>
</protein>
<reference evidence="3" key="1">
    <citation type="submission" date="2015-05" db="EMBL/GenBank/DDBJ databases">
        <authorList>
            <person name="Fogelqvist Johan"/>
        </authorList>
    </citation>
    <scope>NUCLEOTIDE SEQUENCE [LARGE SCALE GENOMIC DNA]</scope>
</reference>
<feature type="non-terminal residue" evidence="2">
    <location>
        <position position="1"/>
    </location>
</feature>
<dbReference type="AlphaFoldDB" id="A0A0G4N998"/>
<evidence type="ECO:0000256" key="1">
    <source>
        <dbReference type="SAM" id="MobiDB-lite"/>
    </source>
</evidence>
<name>A0A0G4N998_VERLO</name>
<accession>A0A0G4N998</accession>
<feature type="region of interest" description="Disordered" evidence="1">
    <location>
        <begin position="1"/>
        <end position="20"/>
    </location>
</feature>
<organism evidence="2 3">
    <name type="scientific">Verticillium longisporum</name>
    <name type="common">Verticillium dahliae var. longisporum</name>
    <dbReference type="NCBI Taxonomy" id="100787"/>
    <lineage>
        <taxon>Eukaryota</taxon>
        <taxon>Fungi</taxon>
        <taxon>Dikarya</taxon>
        <taxon>Ascomycota</taxon>
        <taxon>Pezizomycotina</taxon>
        <taxon>Sordariomycetes</taxon>
        <taxon>Hypocreomycetidae</taxon>
        <taxon>Glomerellales</taxon>
        <taxon>Plectosphaerellaceae</taxon>
        <taxon>Verticillium</taxon>
    </lineage>
</organism>
<dbReference type="Proteomes" id="UP000045706">
    <property type="component" value="Unassembled WGS sequence"/>
</dbReference>